<evidence type="ECO:0000313" key="10">
    <source>
        <dbReference type="Proteomes" id="UP000646827"/>
    </source>
</evidence>
<proteinExistence type="predicted"/>
<dbReference type="GO" id="GO:0048188">
    <property type="term" value="C:Set1C/COMPASS complex"/>
    <property type="evidence" value="ECO:0007669"/>
    <property type="project" value="InterPro"/>
</dbReference>
<evidence type="ECO:0000259" key="8">
    <source>
        <dbReference type="PROSITE" id="PS50016"/>
    </source>
</evidence>
<feature type="compositionally biased region" description="Polar residues" evidence="7">
    <location>
        <begin position="1"/>
        <end position="15"/>
    </location>
</feature>
<protein>
    <recommendedName>
        <fullName evidence="8">PHD-type domain-containing protein</fullName>
    </recommendedName>
</protein>
<dbReference type="GO" id="GO:0045893">
    <property type="term" value="P:positive regulation of DNA-templated transcription"/>
    <property type="evidence" value="ECO:0007669"/>
    <property type="project" value="TreeGrafter"/>
</dbReference>
<evidence type="ECO:0000256" key="6">
    <source>
        <dbReference type="PROSITE-ProRule" id="PRU00146"/>
    </source>
</evidence>
<dbReference type="PANTHER" id="PTHR46174:SF1">
    <property type="entry name" value="CXXC-TYPE ZINC FINGER PROTEIN 1"/>
    <property type="match status" value="1"/>
</dbReference>
<feature type="region of interest" description="Disordered" evidence="7">
    <location>
        <begin position="247"/>
        <end position="266"/>
    </location>
</feature>
<evidence type="ECO:0000256" key="5">
    <source>
        <dbReference type="ARBA" id="ARBA00023242"/>
    </source>
</evidence>
<dbReference type="InterPro" id="IPR011011">
    <property type="entry name" value="Znf_FYVE_PHD"/>
</dbReference>
<dbReference type="InterPro" id="IPR013083">
    <property type="entry name" value="Znf_RING/FYVE/PHD"/>
</dbReference>
<evidence type="ECO:0000256" key="1">
    <source>
        <dbReference type="ARBA" id="ARBA00004123"/>
    </source>
</evidence>
<keyword evidence="3 6" id="KW-0863">Zinc-finger</keyword>
<comment type="subcellular location">
    <subcellularLocation>
        <location evidence="1">Nucleus</location>
    </subcellularLocation>
</comment>
<keyword evidence="2" id="KW-0479">Metal-binding</keyword>
<feature type="compositionally biased region" description="Low complexity" evidence="7">
    <location>
        <begin position="16"/>
        <end position="29"/>
    </location>
</feature>
<evidence type="ECO:0000313" key="9">
    <source>
        <dbReference type="EMBL" id="KAG2217514.1"/>
    </source>
</evidence>
<feature type="region of interest" description="Disordered" evidence="7">
    <location>
        <begin position="1"/>
        <end position="79"/>
    </location>
</feature>
<dbReference type="InterPro" id="IPR019787">
    <property type="entry name" value="Znf_PHD-finger"/>
</dbReference>
<feature type="compositionally biased region" description="Low complexity" evidence="7">
    <location>
        <begin position="286"/>
        <end position="297"/>
    </location>
</feature>
<dbReference type="PROSITE" id="PS50016">
    <property type="entry name" value="ZF_PHD_2"/>
    <property type="match status" value="1"/>
</dbReference>
<dbReference type="CDD" id="cd15560">
    <property type="entry name" value="PHD2_3_BPTF"/>
    <property type="match status" value="1"/>
</dbReference>
<keyword evidence="5" id="KW-0539">Nucleus</keyword>
<evidence type="ECO:0000256" key="2">
    <source>
        <dbReference type="ARBA" id="ARBA00022723"/>
    </source>
</evidence>
<feature type="domain" description="PHD-type" evidence="8">
    <location>
        <begin position="417"/>
        <end position="468"/>
    </location>
</feature>
<feature type="compositionally biased region" description="Polar residues" evidence="7">
    <location>
        <begin position="51"/>
        <end position="79"/>
    </location>
</feature>
<dbReference type="InterPro" id="IPR001965">
    <property type="entry name" value="Znf_PHD"/>
</dbReference>
<evidence type="ECO:0000256" key="4">
    <source>
        <dbReference type="ARBA" id="ARBA00022833"/>
    </source>
</evidence>
<dbReference type="SMART" id="SM00249">
    <property type="entry name" value="PHD"/>
    <property type="match status" value="1"/>
</dbReference>
<keyword evidence="4" id="KW-0862">Zinc</keyword>
<keyword evidence="10" id="KW-1185">Reference proteome</keyword>
<comment type="caution">
    <text evidence="9">The sequence shown here is derived from an EMBL/GenBank/DDBJ whole genome shotgun (WGS) entry which is preliminary data.</text>
</comment>
<dbReference type="EMBL" id="JAEPRB010000293">
    <property type="protein sequence ID" value="KAG2217514.1"/>
    <property type="molecule type" value="Genomic_DNA"/>
</dbReference>
<dbReference type="PANTHER" id="PTHR46174">
    <property type="entry name" value="CXXC-TYPE ZINC FINGER PROTEIN 1"/>
    <property type="match status" value="1"/>
</dbReference>
<dbReference type="GO" id="GO:0008270">
    <property type="term" value="F:zinc ion binding"/>
    <property type="evidence" value="ECO:0007669"/>
    <property type="project" value="UniProtKB-KW"/>
</dbReference>
<dbReference type="InterPro" id="IPR019786">
    <property type="entry name" value="Zinc_finger_PHD-type_CS"/>
</dbReference>
<dbReference type="Proteomes" id="UP000646827">
    <property type="component" value="Unassembled WGS sequence"/>
</dbReference>
<dbReference type="OrthoDB" id="436852at2759"/>
<dbReference type="InterPro" id="IPR037869">
    <property type="entry name" value="Spp1/CFP1"/>
</dbReference>
<reference evidence="9 10" key="1">
    <citation type="submission" date="2020-12" db="EMBL/GenBank/DDBJ databases">
        <title>Metabolic potential, ecology and presence of endohyphal bacteria is reflected in genomic diversity of Mucoromycotina.</title>
        <authorList>
            <person name="Muszewska A."/>
            <person name="Okrasinska A."/>
            <person name="Steczkiewicz K."/>
            <person name="Drgas O."/>
            <person name="Orlowska M."/>
            <person name="Perlinska-Lenart U."/>
            <person name="Aleksandrzak-Piekarczyk T."/>
            <person name="Szatraj K."/>
            <person name="Zielenkiewicz U."/>
            <person name="Pilsyk S."/>
            <person name="Malc E."/>
            <person name="Mieczkowski P."/>
            <person name="Kruszewska J.S."/>
            <person name="Biernat P."/>
            <person name="Pawlowska J."/>
        </authorList>
    </citation>
    <scope>NUCLEOTIDE SEQUENCE [LARGE SCALE GENOMIC DNA]</scope>
    <source>
        <strain evidence="9 10">CBS 142.35</strain>
    </source>
</reference>
<sequence>MSNQNSQILSSSKPLQHQQQQRQQQQQQRTPPRYSPAFRSSIHDSDRSSSVHGTCSTHNGSSKFVNGTINGQSQPSVDITVTMTPHGETQRLAEEAAKKHLPLRKRIGSLPKKKAWIPPSSVPLVASSSSSSSSNTTSNYNGTPSSLPSQQPQHQSPLTTTATTERRISYPPTPTSSHDIQAADYYNTSSIYSNGDGRKRKSEENITKYSYKEKKPLDRITTHHPLEYKQQKTEQQQRRISMPLLSQHPIPKSNITTPAPMSSIPPKMKPLKKVQHWIIKGKMNGSSTSSSSTTTTTVLPPKNGLVTPSEERFNNNNERLPNSRKLSWAEDDRPAPKKNKRGRPPSNQSRPSFLSDAASVKQRPGESIVATAMAAAKGSRRNSIRQQNGGSSNTLASNSNDKDNIAGSSISYPPDEILYCICRKPYDIPRFMIACDRCDQWFHGECIGISEKEGEFIDLYFCDDCSKATGKSTSWKPKCSNPACQRAARIGSHQGHVSKYCSNTCGMQVARARLELADIKRKAGGCATTTDITDIVARREKKARLESLSDKDDQKRLLRLREAKRHIKQEIVTADRKLAFLKALINNNNDNSNQAIPCCGFDSRLLWPDDVWHSVCNDNFSKSENGGLIITKFSTPKSKQEDFSVCSEIKCSRHSGWQNLKMQEFEQDRSALFSSLATFVQQRKQIKARIRRRREGALEDTAEWLAHATITHNTNKGFKK</sequence>
<feature type="region of interest" description="Disordered" evidence="7">
    <location>
        <begin position="282"/>
        <end position="408"/>
    </location>
</feature>
<feature type="region of interest" description="Disordered" evidence="7">
    <location>
        <begin position="113"/>
        <end position="182"/>
    </location>
</feature>
<dbReference type="Pfam" id="PF00628">
    <property type="entry name" value="PHD"/>
    <property type="match status" value="1"/>
</dbReference>
<dbReference type="Gene3D" id="3.30.40.10">
    <property type="entry name" value="Zinc/RING finger domain, C3HC4 (zinc finger)"/>
    <property type="match status" value="1"/>
</dbReference>
<gene>
    <name evidence="9" type="ORF">INT45_001801</name>
</gene>
<accession>A0A8H7RTH7</accession>
<dbReference type="SUPFAM" id="SSF57903">
    <property type="entry name" value="FYVE/PHD zinc finger"/>
    <property type="match status" value="1"/>
</dbReference>
<dbReference type="PROSITE" id="PS01359">
    <property type="entry name" value="ZF_PHD_1"/>
    <property type="match status" value="1"/>
</dbReference>
<organism evidence="9 10">
    <name type="scientific">Circinella minor</name>
    <dbReference type="NCBI Taxonomy" id="1195481"/>
    <lineage>
        <taxon>Eukaryota</taxon>
        <taxon>Fungi</taxon>
        <taxon>Fungi incertae sedis</taxon>
        <taxon>Mucoromycota</taxon>
        <taxon>Mucoromycotina</taxon>
        <taxon>Mucoromycetes</taxon>
        <taxon>Mucorales</taxon>
        <taxon>Lichtheimiaceae</taxon>
        <taxon>Circinella</taxon>
    </lineage>
</organism>
<feature type="compositionally biased region" description="Low complexity" evidence="7">
    <location>
        <begin position="122"/>
        <end position="161"/>
    </location>
</feature>
<name>A0A8H7RTH7_9FUNG</name>
<evidence type="ECO:0000256" key="7">
    <source>
        <dbReference type="SAM" id="MobiDB-lite"/>
    </source>
</evidence>
<evidence type="ECO:0000256" key="3">
    <source>
        <dbReference type="ARBA" id="ARBA00022771"/>
    </source>
</evidence>
<dbReference type="AlphaFoldDB" id="A0A8H7RTH7"/>
<feature type="compositionally biased region" description="Polar residues" evidence="7">
    <location>
        <begin position="384"/>
        <end position="399"/>
    </location>
</feature>